<evidence type="ECO:0000313" key="3">
    <source>
        <dbReference type="EMBL" id="MBA4650120.1"/>
    </source>
</evidence>
<dbReference type="PROSITE" id="PS50822">
    <property type="entry name" value="PIWI"/>
    <property type="match status" value="1"/>
</dbReference>
<feature type="chain" id="PRO_5033586779" description="Piwi domain-containing protein" evidence="1">
    <location>
        <begin position="19"/>
        <end position="114"/>
    </location>
</feature>
<feature type="signal peptide" evidence="1">
    <location>
        <begin position="1"/>
        <end position="18"/>
    </location>
</feature>
<accession>A0A7C9DRP1</accession>
<dbReference type="GO" id="GO:0003676">
    <property type="term" value="F:nucleic acid binding"/>
    <property type="evidence" value="ECO:0007669"/>
    <property type="project" value="InterPro"/>
</dbReference>
<evidence type="ECO:0000259" key="2">
    <source>
        <dbReference type="PROSITE" id="PS50822"/>
    </source>
</evidence>
<dbReference type="Gene3D" id="3.30.420.10">
    <property type="entry name" value="Ribonuclease H-like superfamily/Ribonuclease H"/>
    <property type="match status" value="1"/>
</dbReference>
<reference evidence="3" key="2">
    <citation type="submission" date="2020-07" db="EMBL/GenBank/DDBJ databases">
        <authorList>
            <person name="Vera ALvarez R."/>
            <person name="Arias-Moreno D.M."/>
            <person name="Jimenez-Jacinto V."/>
            <person name="Jimenez-Bremont J.F."/>
            <person name="Swaminathan K."/>
            <person name="Moose S.P."/>
            <person name="Guerrero-Gonzalez M.L."/>
            <person name="Marino-Ramirez L."/>
            <person name="Landsman D."/>
            <person name="Rodriguez-Kessler M."/>
            <person name="Delgado-Sanchez P."/>
        </authorList>
    </citation>
    <scope>NUCLEOTIDE SEQUENCE</scope>
    <source>
        <tissue evidence="3">Cladode</tissue>
    </source>
</reference>
<dbReference type="InterPro" id="IPR036397">
    <property type="entry name" value="RNaseH_sf"/>
</dbReference>
<evidence type="ECO:0000256" key="1">
    <source>
        <dbReference type="SAM" id="SignalP"/>
    </source>
</evidence>
<dbReference type="SUPFAM" id="SSF53098">
    <property type="entry name" value="Ribonuclease H-like"/>
    <property type="match status" value="1"/>
</dbReference>
<dbReference type="InterPro" id="IPR012337">
    <property type="entry name" value="RNaseH-like_sf"/>
</dbReference>
<dbReference type="EMBL" id="GISG01163704">
    <property type="protein sequence ID" value="MBA4650120.1"/>
    <property type="molecule type" value="Transcribed_RNA"/>
</dbReference>
<organism evidence="3">
    <name type="scientific">Opuntia streptacantha</name>
    <name type="common">Prickly pear cactus</name>
    <name type="synonym">Opuntia cardona</name>
    <dbReference type="NCBI Taxonomy" id="393608"/>
    <lineage>
        <taxon>Eukaryota</taxon>
        <taxon>Viridiplantae</taxon>
        <taxon>Streptophyta</taxon>
        <taxon>Embryophyta</taxon>
        <taxon>Tracheophyta</taxon>
        <taxon>Spermatophyta</taxon>
        <taxon>Magnoliopsida</taxon>
        <taxon>eudicotyledons</taxon>
        <taxon>Gunneridae</taxon>
        <taxon>Pentapetalae</taxon>
        <taxon>Caryophyllales</taxon>
        <taxon>Cactineae</taxon>
        <taxon>Cactaceae</taxon>
        <taxon>Opuntioideae</taxon>
        <taxon>Opuntia</taxon>
    </lineage>
</organism>
<dbReference type="InterPro" id="IPR003165">
    <property type="entry name" value="Piwi"/>
</dbReference>
<dbReference type="EMBL" id="GISG01163706">
    <property type="protein sequence ID" value="MBA4650122.1"/>
    <property type="molecule type" value="Transcribed_RNA"/>
</dbReference>
<feature type="domain" description="Piwi" evidence="2">
    <location>
        <begin position="19"/>
        <end position="80"/>
    </location>
</feature>
<reference evidence="3" key="1">
    <citation type="journal article" date="2013" name="J. Plant Res.">
        <title>Effect of fungi and light on seed germination of three Opuntia species from semiarid lands of central Mexico.</title>
        <authorList>
            <person name="Delgado-Sanchez P."/>
            <person name="Jimenez-Bremont J.F."/>
            <person name="Guerrero-Gonzalez Mde L."/>
            <person name="Flores J."/>
        </authorList>
    </citation>
    <scope>NUCLEOTIDE SEQUENCE</scope>
    <source>
        <tissue evidence="3">Cladode</tissue>
    </source>
</reference>
<sequence length="114" mass="12463">MVALALSLSLPWVPFIALQGTTRPTHYHVLLDEIGFSPNDLQELVHSLSYGYQRSTTAISVVAPVCYAHLAATQITQWMKFEDTSNTTASHGGVTSAASVPVPQLPRLQDMFFC</sequence>
<keyword evidence="1" id="KW-0732">Signal</keyword>
<dbReference type="PANTHER" id="PTHR22891">
    <property type="entry name" value="EUKARYOTIC TRANSLATION INITIATION FACTOR 2C"/>
    <property type="match status" value="1"/>
</dbReference>
<protein>
    <recommendedName>
        <fullName evidence="2">Piwi domain-containing protein</fullName>
    </recommendedName>
</protein>
<dbReference type="Pfam" id="PF02171">
    <property type="entry name" value="Piwi"/>
    <property type="match status" value="1"/>
</dbReference>
<proteinExistence type="predicted"/>
<name>A0A7C9DRP1_OPUST</name>
<dbReference type="AlphaFoldDB" id="A0A7C9DRP1"/>